<dbReference type="GO" id="GO:0004674">
    <property type="term" value="F:protein serine/threonine kinase activity"/>
    <property type="evidence" value="ECO:0007669"/>
    <property type="project" value="UniProtKB-KW"/>
</dbReference>
<dbReference type="Gene3D" id="1.10.510.10">
    <property type="entry name" value="Transferase(Phosphotransferase) domain 1"/>
    <property type="match status" value="1"/>
</dbReference>
<dbReference type="GO" id="GO:0004713">
    <property type="term" value="F:protein tyrosine kinase activity"/>
    <property type="evidence" value="ECO:0007669"/>
    <property type="project" value="TreeGrafter"/>
</dbReference>
<dbReference type="Proteomes" id="UP000694558">
    <property type="component" value="Chromosome 1"/>
</dbReference>
<evidence type="ECO:0000256" key="4">
    <source>
        <dbReference type="ARBA" id="ARBA00022777"/>
    </source>
</evidence>
<dbReference type="GO" id="GO:0046332">
    <property type="term" value="F:SMAD binding"/>
    <property type="evidence" value="ECO:0007669"/>
    <property type="project" value="TreeGrafter"/>
</dbReference>
<evidence type="ECO:0000256" key="7">
    <source>
        <dbReference type="RuleBase" id="RU000304"/>
    </source>
</evidence>
<evidence type="ECO:0000256" key="2">
    <source>
        <dbReference type="ARBA" id="ARBA00022679"/>
    </source>
</evidence>
<reference evidence="10" key="1">
    <citation type="submission" date="2023-05" db="EMBL/GenBank/DDBJ databases">
        <title>High-quality long-read genome of Scophthalmus maximus.</title>
        <authorList>
            <person name="Lien S."/>
            <person name="Martinez P."/>
        </authorList>
    </citation>
    <scope>NUCLEOTIDE SEQUENCE [LARGE SCALE GENOMIC DNA]</scope>
</reference>
<dbReference type="Gene3D" id="3.30.200.20">
    <property type="entry name" value="Phosphorylase Kinase, domain 1"/>
    <property type="match status" value="1"/>
</dbReference>
<dbReference type="InterPro" id="IPR000719">
    <property type="entry name" value="Prot_kinase_dom"/>
</dbReference>
<gene>
    <name evidence="10" type="primary">LOC118310971</name>
</gene>
<evidence type="ECO:0000313" key="11">
    <source>
        <dbReference type="Proteomes" id="UP000694558"/>
    </source>
</evidence>
<dbReference type="InterPro" id="IPR017441">
    <property type="entry name" value="Protein_kinase_ATP_BS"/>
</dbReference>
<dbReference type="GO" id="GO:0005737">
    <property type="term" value="C:cytoplasm"/>
    <property type="evidence" value="ECO:0007669"/>
    <property type="project" value="TreeGrafter"/>
</dbReference>
<evidence type="ECO:0000256" key="1">
    <source>
        <dbReference type="ARBA" id="ARBA00022527"/>
    </source>
</evidence>
<feature type="domain" description="Protein kinase" evidence="9">
    <location>
        <begin position="51"/>
        <end position="340"/>
    </location>
</feature>
<keyword evidence="5 6" id="KW-0067">ATP-binding</keyword>
<evidence type="ECO:0000256" key="3">
    <source>
        <dbReference type="ARBA" id="ARBA00022741"/>
    </source>
</evidence>
<dbReference type="Ensembl" id="ENSSMAT00000055258.1">
    <property type="protein sequence ID" value="ENSSMAP00000060639.1"/>
    <property type="gene ID" value="ENSSMAG00000014036.2"/>
</dbReference>
<proteinExistence type="inferred from homology"/>
<evidence type="ECO:0000256" key="5">
    <source>
        <dbReference type="ARBA" id="ARBA00022840"/>
    </source>
</evidence>
<dbReference type="GO" id="GO:0045944">
    <property type="term" value="P:positive regulation of transcription by RNA polymerase II"/>
    <property type="evidence" value="ECO:0007669"/>
    <property type="project" value="TreeGrafter"/>
</dbReference>
<keyword evidence="1 7" id="KW-0723">Serine/threonine-protein kinase</keyword>
<dbReference type="GO" id="GO:0042771">
    <property type="term" value="P:intrinsic apoptotic signaling pathway in response to DNA damage by p53 class mediator"/>
    <property type="evidence" value="ECO:0007669"/>
    <property type="project" value="TreeGrafter"/>
</dbReference>
<dbReference type="PANTHER" id="PTHR24058:SF53">
    <property type="entry name" value="HOMEODOMAIN-INTERACTING PROTEIN KINASE 2"/>
    <property type="match status" value="1"/>
</dbReference>
<evidence type="ECO:0000256" key="6">
    <source>
        <dbReference type="PROSITE-ProRule" id="PRU10141"/>
    </source>
</evidence>
<dbReference type="AlphaFoldDB" id="A0A8D3DM80"/>
<dbReference type="GO" id="GO:0007224">
    <property type="term" value="P:smoothened signaling pathway"/>
    <property type="evidence" value="ECO:0007669"/>
    <property type="project" value="TreeGrafter"/>
</dbReference>
<keyword evidence="4" id="KW-0418">Kinase</keyword>
<dbReference type="GO" id="GO:0016605">
    <property type="term" value="C:PML body"/>
    <property type="evidence" value="ECO:0007669"/>
    <property type="project" value="TreeGrafter"/>
</dbReference>
<dbReference type="GeneTree" id="ENSGT00940000164472"/>
<dbReference type="InterPro" id="IPR008271">
    <property type="entry name" value="Ser/Thr_kinase_AS"/>
</dbReference>
<dbReference type="PANTHER" id="PTHR24058">
    <property type="entry name" value="DUAL SPECIFICITY PROTEIN KINASE"/>
    <property type="match status" value="1"/>
</dbReference>
<comment type="similarity">
    <text evidence="7">Belongs to the protein kinase superfamily.</text>
</comment>
<dbReference type="SMART" id="SM00220">
    <property type="entry name" value="S_TKc"/>
    <property type="match status" value="1"/>
</dbReference>
<evidence type="ECO:0000256" key="8">
    <source>
        <dbReference type="SAM" id="MobiDB-lite"/>
    </source>
</evidence>
<organism evidence="10 11">
    <name type="scientific">Scophthalmus maximus</name>
    <name type="common">Turbot</name>
    <name type="synonym">Psetta maxima</name>
    <dbReference type="NCBI Taxonomy" id="52904"/>
    <lineage>
        <taxon>Eukaryota</taxon>
        <taxon>Metazoa</taxon>
        <taxon>Chordata</taxon>
        <taxon>Craniata</taxon>
        <taxon>Vertebrata</taxon>
        <taxon>Euteleostomi</taxon>
        <taxon>Actinopterygii</taxon>
        <taxon>Neopterygii</taxon>
        <taxon>Teleostei</taxon>
        <taxon>Neoteleostei</taxon>
        <taxon>Acanthomorphata</taxon>
        <taxon>Carangaria</taxon>
        <taxon>Pleuronectiformes</taxon>
        <taxon>Pleuronectoidei</taxon>
        <taxon>Scophthalmidae</taxon>
        <taxon>Scophthalmus</taxon>
    </lineage>
</organism>
<dbReference type="InterPro" id="IPR050494">
    <property type="entry name" value="Ser_Thr_dual-spec_kinase"/>
</dbReference>
<sequence length="414" mass="47460">MPCSSRSASFLSLFPGLPQTQMLWSVPMKMSLEKESETKKLTLLHSDATTYQIMGFIGEGHFGRVAKCVNLVTGKVVALKIHKKNENTIIQRELEMLEKVRAHDPDGNNIVKLLDNFRFCNLSCLAFEMLDRSLRDLMKENDLTPLSLNEIRPVTQQLLVAFEVLKNIGIIHTDLKPDNIMLVNHWDQPFKIKLIDFGLARPVCALKAGMVMQPIPYRAPEVVLGLPLSEAIDMWGIGCVMAFMYFGKNLFPVNSEYNLVEALVRLLGQPNYHQIFLGKYSWRYFIMERRHNGEEQCRLKTPQEYMDRTGFQSKVSKMAFDCLNLEDLVKKCPEKRKDFLFPQLVCVLAAALKPAVARKCKSQPTNENTTTNTNTTENINIQRQIRKYKDKSQKTMTPQNWPVHDSHLVKNPPV</sequence>
<reference evidence="10" key="2">
    <citation type="submission" date="2025-08" db="UniProtKB">
        <authorList>
            <consortium name="Ensembl"/>
        </authorList>
    </citation>
    <scope>IDENTIFICATION</scope>
</reference>
<name>A0A8D3DM80_SCOMX</name>
<feature type="region of interest" description="Disordered" evidence="8">
    <location>
        <begin position="360"/>
        <end position="414"/>
    </location>
</feature>
<dbReference type="Pfam" id="PF00069">
    <property type="entry name" value="Pkinase"/>
    <property type="match status" value="1"/>
</dbReference>
<keyword evidence="2" id="KW-0808">Transferase</keyword>
<dbReference type="SUPFAM" id="SSF56112">
    <property type="entry name" value="Protein kinase-like (PK-like)"/>
    <property type="match status" value="1"/>
</dbReference>
<dbReference type="GO" id="GO:0005524">
    <property type="term" value="F:ATP binding"/>
    <property type="evidence" value="ECO:0007669"/>
    <property type="project" value="UniProtKB-UniRule"/>
</dbReference>
<dbReference type="InterPro" id="IPR011009">
    <property type="entry name" value="Kinase-like_dom_sf"/>
</dbReference>
<protein>
    <recommendedName>
        <fullName evidence="9">Protein kinase domain-containing protein</fullName>
    </recommendedName>
</protein>
<feature type="binding site" evidence="6">
    <location>
        <position position="80"/>
    </location>
    <ligand>
        <name>ATP</name>
        <dbReference type="ChEBI" id="CHEBI:30616"/>
    </ligand>
</feature>
<dbReference type="PROSITE" id="PS00108">
    <property type="entry name" value="PROTEIN_KINASE_ST"/>
    <property type="match status" value="1"/>
</dbReference>
<dbReference type="GO" id="GO:0003713">
    <property type="term" value="F:transcription coactivator activity"/>
    <property type="evidence" value="ECO:0007669"/>
    <property type="project" value="TreeGrafter"/>
</dbReference>
<dbReference type="PROSITE" id="PS00107">
    <property type="entry name" value="PROTEIN_KINASE_ATP"/>
    <property type="match status" value="1"/>
</dbReference>
<keyword evidence="3 6" id="KW-0547">Nucleotide-binding</keyword>
<dbReference type="PROSITE" id="PS50011">
    <property type="entry name" value="PROTEIN_KINASE_DOM"/>
    <property type="match status" value="1"/>
</dbReference>
<evidence type="ECO:0000313" key="10">
    <source>
        <dbReference type="Ensembl" id="ENSSMAP00000060639.1"/>
    </source>
</evidence>
<evidence type="ECO:0000259" key="9">
    <source>
        <dbReference type="PROSITE" id="PS50011"/>
    </source>
</evidence>
<accession>A0A8D3DM80</accession>
<dbReference type="GO" id="GO:0003714">
    <property type="term" value="F:transcription corepressor activity"/>
    <property type="evidence" value="ECO:0007669"/>
    <property type="project" value="TreeGrafter"/>
</dbReference>
<feature type="compositionally biased region" description="Low complexity" evidence="8">
    <location>
        <begin position="365"/>
        <end position="381"/>
    </location>
</feature>